<comment type="caution">
    <text evidence="1">The sequence shown here is derived from an EMBL/GenBank/DDBJ whole genome shotgun (WGS) entry which is preliminary data.</text>
</comment>
<evidence type="ECO:0008006" key="3">
    <source>
        <dbReference type="Google" id="ProtNLM"/>
    </source>
</evidence>
<proteinExistence type="predicted"/>
<gene>
    <name evidence="1" type="ORF">FLACOL7796_02735</name>
</gene>
<name>A0ABM8KJW3_9FLAO</name>
<accession>A0ABM8KJW3</accession>
<evidence type="ECO:0000313" key="1">
    <source>
        <dbReference type="EMBL" id="CAA9199457.1"/>
    </source>
</evidence>
<dbReference type="Proteomes" id="UP000474567">
    <property type="component" value="Unassembled WGS sequence"/>
</dbReference>
<dbReference type="RefSeq" id="WP_173966673.1">
    <property type="nucleotide sequence ID" value="NZ_CADCST010000088.1"/>
</dbReference>
<keyword evidence="2" id="KW-1185">Reference proteome</keyword>
<dbReference type="InterPro" id="IPR021378">
    <property type="entry name" value="DUF3010"/>
</dbReference>
<organism evidence="1 2">
    <name type="scientific">Flavobacterium collinsii</name>
    <dbReference type="NCBI Taxonomy" id="1114861"/>
    <lineage>
        <taxon>Bacteria</taxon>
        <taxon>Pseudomonadati</taxon>
        <taxon>Bacteroidota</taxon>
        <taxon>Flavobacteriia</taxon>
        <taxon>Flavobacteriales</taxon>
        <taxon>Flavobacteriaceae</taxon>
        <taxon>Flavobacterium</taxon>
    </lineage>
</organism>
<sequence length="146" mass="16675">MKVLGIEIKGREVRIIALEENSSGQINDITGGYKPIKLEDDEIAQNVILFRKSLHATFESFNPDIITIRWRNPKPAKFDQSEKNLSASPISFKIEGIIQSFESADVRLIKPQTSTAFIKKNPLPFKAKYSYQEEALKIAYYQIKNL</sequence>
<reference evidence="1 2" key="1">
    <citation type="submission" date="2020-02" db="EMBL/GenBank/DDBJ databases">
        <authorList>
            <person name="Criscuolo A."/>
        </authorList>
    </citation>
    <scope>NUCLEOTIDE SEQUENCE [LARGE SCALE GENOMIC DNA]</scope>
    <source>
        <strain evidence="1">CECT7796</strain>
    </source>
</reference>
<evidence type="ECO:0000313" key="2">
    <source>
        <dbReference type="Proteomes" id="UP000474567"/>
    </source>
</evidence>
<dbReference type="Pfam" id="PF11215">
    <property type="entry name" value="DUF3010"/>
    <property type="match status" value="1"/>
</dbReference>
<protein>
    <recommendedName>
        <fullName evidence="3">DUF3010 domain-containing protein</fullName>
    </recommendedName>
</protein>
<dbReference type="EMBL" id="CADCST010000088">
    <property type="protein sequence ID" value="CAA9199457.1"/>
    <property type="molecule type" value="Genomic_DNA"/>
</dbReference>